<dbReference type="EMBL" id="HF584301">
    <property type="protein sequence ID" value="CCQ43798.1"/>
    <property type="molecule type" value="Genomic_DNA"/>
</dbReference>
<evidence type="ECO:0000256" key="1">
    <source>
        <dbReference type="SAM" id="MobiDB-lite"/>
    </source>
</evidence>
<evidence type="ECO:0000313" key="2">
    <source>
        <dbReference type="EMBL" id="CCQ43798.1"/>
    </source>
</evidence>
<reference evidence="2" key="1">
    <citation type="journal article" date="2013" name="PLoS ONE">
        <title>Direct detection of alternative open reading frames translation products in human significantly expands the proteome.</title>
        <authorList>
            <person name="Vanderperre B."/>
            <person name="Lucier J.-F."/>
            <person name="Motard J."/>
            <person name="Tremblay G."/>
            <person name="Vanderperre S."/>
            <person name="Wisztorski M."/>
            <person name="Salzet M."/>
            <person name="Boisvert F.-M."/>
            <person name="Roucou X."/>
        </authorList>
    </citation>
    <scope>NUCLEOTIDE SEQUENCE</scope>
</reference>
<dbReference type="OrthoDB" id="6247875at2759"/>
<name>L8EBC2_HUMAN</name>
<dbReference type="AlphaFoldDB" id="L8EBC2"/>
<dbReference type="ChiTaRS" id="SOX6">
    <property type="organism name" value="human"/>
</dbReference>
<gene>
    <name evidence="2" type="primary">SOX6</name>
</gene>
<accession>L8EBC2</accession>
<sequence>MKMENWAQVSSTLLGQKMQREVPLWLKHESTGTPAAVPAASHTLSDQ</sequence>
<feature type="region of interest" description="Disordered" evidence="1">
    <location>
        <begin position="25"/>
        <end position="47"/>
    </location>
</feature>
<proteinExistence type="predicted"/>
<protein>
    <submittedName>
        <fullName evidence="2">Alternative protein SOX6</fullName>
    </submittedName>
</protein>
<organism evidence="2">
    <name type="scientific">Homo sapiens</name>
    <name type="common">Human</name>
    <dbReference type="NCBI Taxonomy" id="9606"/>
    <lineage>
        <taxon>Eukaryota</taxon>
        <taxon>Metazoa</taxon>
        <taxon>Chordata</taxon>
        <taxon>Craniata</taxon>
        <taxon>Vertebrata</taxon>
        <taxon>Euteleostomi</taxon>
        <taxon>Mammalia</taxon>
        <taxon>Eutheria</taxon>
        <taxon>Euarchontoglires</taxon>
        <taxon>Primates</taxon>
        <taxon>Haplorrhini</taxon>
        <taxon>Catarrhini</taxon>
        <taxon>Hominidae</taxon>
        <taxon>Homo</taxon>
    </lineage>
</organism>